<organism evidence="1 2">
    <name type="scientific">Peronosclerospora sorghi</name>
    <dbReference type="NCBI Taxonomy" id="230839"/>
    <lineage>
        <taxon>Eukaryota</taxon>
        <taxon>Sar</taxon>
        <taxon>Stramenopiles</taxon>
        <taxon>Oomycota</taxon>
        <taxon>Peronosporomycetes</taxon>
        <taxon>Peronosporales</taxon>
        <taxon>Peronosporaceae</taxon>
        <taxon>Peronosclerospora</taxon>
    </lineage>
</organism>
<keyword evidence="2" id="KW-1185">Reference proteome</keyword>
<dbReference type="Proteomes" id="UP001163321">
    <property type="component" value="Chromosome 4"/>
</dbReference>
<accession>A0ACC0W6P8</accession>
<name>A0ACC0W6P8_9STRA</name>
<sequence length="221" mass="23861">MTSSHQLQTTDIYNESAADYAGSDVSLTEKVNIEEDESAAVAPYASENNPLEEENDALHEEVMTKNSHSIYEIESVSGANKVIFAVTETEGETVAVAIEDISFNDYEEIRNVAFETDEDIIAENIKTEAESVVEVEMLQEGLELLYPYPASDGVIIDMPVNVPNGAVDENSGQSFSGDKELSVAIDEAESESASGEVLVFSKEDSIGLSITGVDEHLLDPA</sequence>
<evidence type="ECO:0000313" key="2">
    <source>
        <dbReference type="Proteomes" id="UP001163321"/>
    </source>
</evidence>
<dbReference type="EMBL" id="CM047583">
    <property type="protein sequence ID" value="KAI9913638.1"/>
    <property type="molecule type" value="Genomic_DNA"/>
</dbReference>
<proteinExistence type="predicted"/>
<gene>
    <name evidence="1" type="ORF">PsorP6_005054</name>
</gene>
<evidence type="ECO:0000313" key="1">
    <source>
        <dbReference type="EMBL" id="KAI9913638.1"/>
    </source>
</evidence>
<reference evidence="1 2" key="1">
    <citation type="journal article" date="2022" name="bioRxiv">
        <title>The genome of the oomycete Peronosclerospora sorghi, a cosmopolitan pathogen of maize and sorghum, is inflated with dispersed pseudogenes.</title>
        <authorList>
            <person name="Fletcher K."/>
            <person name="Martin F."/>
            <person name="Isakeit T."/>
            <person name="Cavanaugh K."/>
            <person name="Magill C."/>
            <person name="Michelmore R."/>
        </authorList>
    </citation>
    <scope>NUCLEOTIDE SEQUENCE [LARGE SCALE GENOMIC DNA]</scope>
    <source>
        <strain evidence="1">P6</strain>
    </source>
</reference>
<protein>
    <submittedName>
        <fullName evidence="1">Uncharacterized protein</fullName>
    </submittedName>
</protein>
<comment type="caution">
    <text evidence="1">The sequence shown here is derived from an EMBL/GenBank/DDBJ whole genome shotgun (WGS) entry which is preliminary data.</text>
</comment>